<dbReference type="PANTHER" id="PTHR46847">
    <property type="entry name" value="D-ALLOSE-BINDING PERIPLASMIC PROTEIN-RELATED"/>
    <property type="match status" value="1"/>
</dbReference>
<comment type="subcellular location">
    <subcellularLocation>
        <location evidence="1">Cell envelope</location>
    </subcellularLocation>
</comment>
<dbReference type="EMBL" id="CP002116">
    <property type="protein sequence ID" value="ADK82181.1"/>
    <property type="molecule type" value="Genomic_DNA"/>
</dbReference>
<dbReference type="KEGG" id="ssm:Spirs_3081"/>
<protein>
    <submittedName>
        <fullName evidence="6">ABC-type sugar transport system periplasmic component</fullName>
    </submittedName>
</protein>
<dbReference type="OrthoDB" id="9800520at2"/>
<keyword evidence="3 4" id="KW-0732">Signal</keyword>
<gene>
    <name evidence="6" type="ordered locus">Spirs_3081</name>
</gene>
<evidence type="ECO:0000313" key="6">
    <source>
        <dbReference type="EMBL" id="ADK82181.1"/>
    </source>
</evidence>
<accession>E1R4U3</accession>
<feature type="domain" description="Periplasmic binding protein" evidence="5">
    <location>
        <begin position="37"/>
        <end position="316"/>
    </location>
</feature>
<dbReference type="GO" id="GO:0030246">
    <property type="term" value="F:carbohydrate binding"/>
    <property type="evidence" value="ECO:0007669"/>
    <property type="project" value="UniProtKB-ARBA"/>
</dbReference>
<dbReference type="STRING" id="573413.Spirs_3081"/>
<organism evidence="6 7">
    <name type="scientific">Sediminispirochaeta smaragdinae (strain DSM 11293 / JCM 15392 / SEBR 4228)</name>
    <name type="common">Spirochaeta smaragdinae</name>
    <dbReference type="NCBI Taxonomy" id="573413"/>
    <lineage>
        <taxon>Bacteria</taxon>
        <taxon>Pseudomonadati</taxon>
        <taxon>Spirochaetota</taxon>
        <taxon>Spirochaetia</taxon>
        <taxon>Spirochaetales</taxon>
        <taxon>Spirochaetaceae</taxon>
        <taxon>Sediminispirochaeta</taxon>
    </lineage>
</organism>
<reference evidence="6 7" key="1">
    <citation type="journal article" date="2010" name="Stand. Genomic Sci.">
        <title>Complete genome sequence of Spirochaeta smaragdinae type strain (SEBR 4228).</title>
        <authorList>
            <person name="Mavromatis K."/>
            <person name="Yasawong M."/>
            <person name="Chertkov O."/>
            <person name="Lapidus A."/>
            <person name="Lucas S."/>
            <person name="Nolan M."/>
            <person name="Del Rio T.G."/>
            <person name="Tice H."/>
            <person name="Cheng J.F."/>
            <person name="Pitluck S."/>
            <person name="Liolios K."/>
            <person name="Ivanova N."/>
            <person name="Tapia R."/>
            <person name="Han C."/>
            <person name="Bruce D."/>
            <person name="Goodwin L."/>
            <person name="Pati A."/>
            <person name="Chen A."/>
            <person name="Palaniappan K."/>
            <person name="Land M."/>
            <person name="Hauser L."/>
            <person name="Chang Y.J."/>
            <person name="Jeffries C.D."/>
            <person name="Detter J.C."/>
            <person name="Rohde M."/>
            <person name="Brambilla E."/>
            <person name="Spring S."/>
            <person name="Goker M."/>
            <person name="Sikorski J."/>
            <person name="Woyke T."/>
            <person name="Bristow J."/>
            <person name="Eisen J.A."/>
            <person name="Markowitz V."/>
            <person name="Hugenholtz P."/>
            <person name="Klenk H.P."/>
            <person name="Kyrpides N.C."/>
        </authorList>
    </citation>
    <scope>NUCLEOTIDE SEQUENCE [LARGE SCALE GENOMIC DNA]</scope>
    <source>
        <strain evidence="7">DSM 11293 / JCM 15392 / SEBR 4228</strain>
    </source>
</reference>
<comment type="similarity">
    <text evidence="2">Belongs to the bacterial solute-binding protein 2 family.</text>
</comment>
<feature type="signal peptide" evidence="4">
    <location>
        <begin position="1"/>
        <end position="20"/>
    </location>
</feature>
<dbReference type="RefSeq" id="WP_013255640.1">
    <property type="nucleotide sequence ID" value="NC_014364.1"/>
</dbReference>
<dbReference type="eggNOG" id="COG1879">
    <property type="taxonomic scope" value="Bacteria"/>
</dbReference>
<dbReference type="Proteomes" id="UP000002318">
    <property type="component" value="Chromosome"/>
</dbReference>
<keyword evidence="6" id="KW-0762">Sugar transport</keyword>
<dbReference type="InterPro" id="IPR025997">
    <property type="entry name" value="SBP_2_dom"/>
</dbReference>
<proteinExistence type="inferred from homology"/>
<evidence type="ECO:0000259" key="5">
    <source>
        <dbReference type="Pfam" id="PF13407"/>
    </source>
</evidence>
<keyword evidence="7" id="KW-1185">Reference proteome</keyword>
<dbReference type="HOGENOM" id="CLU_046821_1_0_12"/>
<evidence type="ECO:0000313" key="7">
    <source>
        <dbReference type="Proteomes" id="UP000002318"/>
    </source>
</evidence>
<evidence type="ECO:0000256" key="4">
    <source>
        <dbReference type="SAM" id="SignalP"/>
    </source>
</evidence>
<dbReference type="Pfam" id="PF13407">
    <property type="entry name" value="Peripla_BP_4"/>
    <property type="match status" value="1"/>
</dbReference>
<dbReference type="InterPro" id="IPR028082">
    <property type="entry name" value="Peripla_BP_I"/>
</dbReference>
<dbReference type="GO" id="GO:0030313">
    <property type="term" value="C:cell envelope"/>
    <property type="evidence" value="ECO:0007669"/>
    <property type="project" value="UniProtKB-SubCell"/>
</dbReference>
<evidence type="ECO:0000256" key="1">
    <source>
        <dbReference type="ARBA" id="ARBA00004196"/>
    </source>
</evidence>
<evidence type="ECO:0000256" key="3">
    <source>
        <dbReference type="ARBA" id="ARBA00022729"/>
    </source>
</evidence>
<dbReference type="Gene3D" id="3.40.50.2300">
    <property type="match status" value="2"/>
</dbReference>
<keyword evidence="6" id="KW-0813">Transport</keyword>
<dbReference type="PANTHER" id="PTHR46847:SF1">
    <property type="entry name" value="D-ALLOSE-BINDING PERIPLASMIC PROTEIN-RELATED"/>
    <property type="match status" value="1"/>
</dbReference>
<evidence type="ECO:0000256" key="2">
    <source>
        <dbReference type="ARBA" id="ARBA00007639"/>
    </source>
</evidence>
<name>E1R4U3_SEDSS</name>
<dbReference type="SUPFAM" id="SSF53822">
    <property type="entry name" value="Periplasmic binding protein-like I"/>
    <property type="match status" value="1"/>
</dbReference>
<sequence length="352" mass="37981">MKRKVIALIMTVALATGAFANGVTDSDSASEGQKTLVFEYFATSFTVQWIQDIEASLKELGAQYNFEVRTADANRKIETQLSQVDVALLSGIDGAFLFVVDEGSAPAVVSKFNDAKVPVIGETLKLKDGSDKVIAPYVELDAEGVGDKCAQWIIDNWKTTGVDLSKIETVGVIKGTNSKYQSDINRANGFVAGLKKGFPGLKDSNIFMADCAAETGSQDMAEASYKQTSAIIASHPEVSAWLVMGTVDHYGLGAARAIEAAGVEKKAILVSAGGELAVKEWANNASPCWWATCYYNAMDYAKYMVEGMLAMCREGKKAEDIFPQFKEAGQKYAVIKISGTMITRDTYKSIVQ</sequence>
<dbReference type="AlphaFoldDB" id="E1R4U3"/>
<feature type="chain" id="PRO_5003150721" evidence="4">
    <location>
        <begin position="21"/>
        <end position="352"/>
    </location>
</feature>